<evidence type="ECO:0000313" key="6">
    <source>
        <dbReference type="Proteomes" id="UP000799779"/>
    </source>
</evidence>
<proteinExistence type="predicted"/>
<dbReference type="Gene3D" id="2.60.40.1390">
    <property type="entry name" value="NDT80 DNA-binding domain"/>
    <property type="match status" value="1"/>
</dbReference>
<name>A0A6A5VXU0_9PLEO</name>
<feature type="compositionally biased region" description="Basic and acidic residues" evidence="3">
    <location>
        <begin position="600"/>
        <end position="609"/>
    </location>
</feature>
<dbReference type="InterPro" id="IPR052605">
    <property type="entry name" value="Fungal_trans_regulator"/>
</dbReference>
<dbReference type="SUPFAM" id="SSF49417">
    <property type="entry name" value="p53-like transcription factors"/>
    <property type="match status" value="1"/>
</dbReference>
<dbReference type="Proteomes" id="UP000799779">
    <property type="component" value="Unassembled WGS sequence"/>
</dbReference>
<gene>
    <name evidence="5" type="ORF">P154DRAFT_32156</name>
</gene>
<evidence type="ECO:0000256" key="1">
    <source>
        <dbReference type="ARBA" id="ARBA00023125"/>
    </source>
</evidence>
<dbReference type="GO" id="GO:0051321">
    <property type="term" value="P:meiotic cell cycle"/>
    <property type="evidence" value="ECO:0007669"/>
    <property type="project" value="TreeGrafter"/>
</dbReference>
<dbReference type="GO" id="GO:0000228">
    <property type="term" value="C:nuclear chromosome"/>
    <property type="evidence" value="ECO:0007669"/>
    <property type="project" value="TreeGrafter"/>
</dbReference>
<dbReference type="PANTHER" id="PTHR35144:SF2">
    <property type="entry name" value="MEIOSIS-SPECIFIC TRANSCRIPTION FACTOR NDT80"/>
    <property type="match status" value="1"/>
</dbReference>
<dbReference type="OrthoDB" id="2288358at2759"/>
<evidence type="ECO:0000259" key="4">
    <source>
        <dbReference type="PROSITE" id="PS51517"/>
    </source>
</evidence>
<feature type="DNA-binding region" description="NDT80" evidence="2">
    <location>
        <begin position="53"/>
        <end position="306"/>
    </location>
</feature>
<organism evidence="5 6">
    <name type="scientific">Amniculicola lignicola CBS 123094</name>
    <dbReference type="NCBI Taxonomy" id="1392246"/>
    <lineage>
        <taxon>Eukaryota</taxon>
        <taxon>Fungi</taxon>
        <taxon>Dikarya</taxon>
        <taxon>Ascomycota</taxon>
        <taxon>Pezizomycotina</taxon>
        <taxon>Dothideomycetes</taxon>
        <taxon>Pleosporomycetidae</taxon>
        <taxon>Pleosporales</taxon>
        <taxon>Amniculicolaceae</taxon>
        <taxon>Amniculicola</taxon>
    </lineage>
</organism>
<accession>A0A6A5VXU0</accession>
<dbReference type="PROSITE" id="PS51517">
    <property type="entry name" value="NDT80"/>
    <property type="match status" value="1"/>
</dbReference>
<feature type="region of interest" description="Disordered" evidence="3">
    <location>
        <begin position="587"/>
        <end position="612"/>
    </location>
</feature>
<dbReference type="EMBL" id="ML977662">
    <property type="protein sequence ID" value="KAF1994373.1"/>
    <property type="molecule type" value="Genomic_DNA"/>
</dbReference>
<feature type="domain" description="NDT80" evidence="4">
    <location>
        <begin position="53"/>
        <end position="306"/>
    </location>
</feature>
<feature type="region of interest" description="Disordered" evidence="3">
    <location>
        <begin position="63"/>
        <end position="87"/>
    </location>
</feature>
<evidence type="ECO:0000313" key="5">
    <source>
        <dbReference type="EMBL" id="KAF1994373.1"/>
    </source>
</evidence>
<dbReference type="InterPro" id="IPR024061">
    <property type="entry name" value="NDT80_DNA-bd_dom"/>
</dbReference>
<dbReference type="InterPro" id="IPR037141">
    <property type="entry name" value="NDT80_DNA-bd_dom_sf"/>
</dbReference>
<reference evidence="5" key="1">
    <citation type="journal article" date="2020" name="Stud. Mycol.">
        <title>101 Dothideomycetes genomes: a test case for predicting lifestyles and emergence of pathogens.</title>
        <authorList>
            <person name="Haridas S."/>
            <person name="Albert R."/>
            <person name="Binder M."/>
            <person name="Bloem J."/>
            <person name="Labutti K."/>
            <person name="Salamov A."/>
            <person name="Andreopoulos B."/>
            <person name="Baker S."/>
            <person name="Barry K."/>
            <person name="Bills G."/>
            <person name="Bluhm B."/>
            <person name="Cannon C."/>
            <person name="Castanera R."/>
            <person name="Culley D."/>
            <person name="Daum C."/>
            <person name="Ezra D."/>
            <person name="Gonzalez J."/>
            <person name="Henrissat B."/>
            <person name="Kuo A."/>
            <person name="Liang C."/>
            <person name="Lipzen A."/>
            <person name="Lutzoni F."/>
            <person name="Magnuson J."/>
            <person name="Mondo S."/>
            <person name="Nolan M."/>
            <person name="Ohm R."/>
            <person name="Pangilinan J."/>
            <person name="Park H.-J."/>
            <person name="Ramirez L."/>
            <person name="Alfaro M."/>
            <person name="Sun H."/>
            <person name="Tritt A."/>
            <person name="Yoshinaga Y."/>
            <person name="Zwiers L.-H."/>
            <person name="Turgeon B."/>
            <person name="Goodwin S."/>
            <person name="Spatafora J."/>
            <person name="Crous P."/>
            <person name="Grigoriev I."/>
        </authorList>
    </citation>
    <scope>NUCLEOTIDE SEQUENCE</scope>
    <source>
        <strain evidence="5">CBS 123094</strain>
    </source>
</reference>
<feature type="region of interest" description="Disordered" evidence="3">
    <location>
        <begin position="297"/>
        <end position="319"/>
    </location>
</feature>
<dbReference type="GO" id="GO:0003700">
    <property type="term" value="F:DNA-binding transcription factor activity"/>
    <property type="evidence" value="ECO:0007669"/>
    <property type="project" value="UniProtKB-UniRule"/>
</dbReference>
<dbReference type="PANTHER" id="PTHR35144">
    <property type="entry name" value="MEIOSIS-SPECIFIC TRANSCRIPTION FACTOR NDT80"/>
    <property type="match status" value="1"/>
</dbReference>
<evidence type="ECO:0000256" key="2">
    <source>
        <dbReference type="PROSITE-ProRule" id="PRU00850"/>
    </source>
</evidence>
<dbReference type="Pfam" id="PF05224">
    <property type="entry name" value="NDT80_PhoG"/>
    <property type="match status" value="1"/>
</dbReference>
<protein>
    <submittedName>
        <fullName evidence="5">p53-like transcription factor</fullName>
    </submittedName>
</protein>
<evidence type="ECO:0000256" key="3">
    <source>
        <dbReference type="SAM" id="MobiDB-lite"/>
    </source>
</evidence>
<keyword evidence="6" id="KW-1185">Reference proteome</keyword>
<dbReference type="InterPro" id="IPR008967">
    <property type="entry name" value="p53-like_TF_DNA-bd_sf"/>
</dbReference>
<dbReference type="GO" id="GO:0045944">
    <property type="term" value="P:positive regulation of transcription by RNA polymerase II"/>
    <property type="evidence" value="ECO:0007669"/>
    <property type="project" value="TreeGrafter"/>
</dbReference>
<keyword evidence="1 2" id="KW-0238">DNA-binding</keyword>
<sequence>MPSVACCVTHTRLLSLIATESTSPHLTSSNEQNTAVDLLSTAVKGPQLGMATPNTSLAPRAVFLPSSNDGRLDGQPAAPDGKPQIPAQRMQPPFDKTHTIHRIQTSLCHHTPIEIDCQISRGFSMDTDGTWTTDRRGHFTIDCSYRIPGAGMLFLHHSEGDAVPVVPKLIQGIALSLSAEVSGDGPKVVELIQHTSERALQLVPLWPASVENKPKHLWPMFLALKGRGDPRTANTRHAFGRIQFKSATADNRKRHAEQEHCHIKVDLYCDVRPTGDSSPCWIKTAYRKSCKIVIRDPSPSHDRTVGQHNPPPISSGFGKWPEVKTTEPSTLWPVQNSHQIWPWGRQILHFDDLYSGSIYPPQPPPQDDTYAEFEHTPTLGVLKDALVSTSVSLADGSSRPGLWTPASIGDVALILVELLKEVILDNGVLCSLLVAGFVKGADHVEERIGLLLETFTDNLHSERVYSKSILMGPHLKRHRRYRDFALTLALRFTFGAALGGSQGPEQNLAKIRSDMGATLRRGHIDCFTIGEQAQLADHIEDFMLCLRNRNAPNQTSSAEQTDMPTDPLDSSTDQVYTVLAKENTSGLSLTRLDNEDDTSRDESGGKSDGHAFSYEDDVLSANIERERVTASIRNSEALKKFRYDLFDSVVVIERQ</sequence>
<dbReference type="AlphaFoldDB" id="A0A6A5VXU0"/>
<dbReference type="GO" id="GO:0003677">
    <property type="term" value="F:DNA binding"/>
    <property type="evidence" value="ECO:0007669"/>
    <property type="project" value="UniProtKB-KW"/>
</dbReference>